<accession>A0A395HYB7</accession>
<dbReference type="GeneID" id="37202615"/>
<dbReference type="Proteomes" id="UP000248961">
    <property type="component" value="Unassembled WGS sequence"/>
</dbReference>
<protein>
    <submittedName>
        <fullName evidence="3">Alpha/beta-hydrolase</fullName>
    </submittedName>
</protein>
<sequence length="315" mass="35485">MPLATEIQDFILQYKSDWDSSVNVACEKFFESYHASVAPSVPNSSIRWEQDVKYGPDPRHRLDIFWPADASATEATCPVVVYFHGGAFRVGDNVITPHMHANIGKFFASQGMVGVLGTYRLLPEARFPDGREDVAAALTWLSDNAHQYGGDRNAIFALGQSAGGGLLAMALFSGRLELDKDRSLVRGVLLLSAALDYDLTREDRGKSMEAYYGTQDHAAIHAQSALGTFKNLPWEDEVVRRTPDLYLMLAEWDFDECVRSNLEFLREYRTRRHRVPRFEVLPGHNHVSYCLSMGLPGDEVGPRIVDWVRRCLELE</sequence>
<evidence type="ECO:0000259" key="2">
    <source>
        <dbReference type="Pfam" id="PF20434"/>
    </source>
</evidence>
<evidence type="ECO:0000256" key="1">
    <source>
        <dbReference type="ARBA" id="ARBA00022801"/>
    </source>
</evidence>
<keyword evidence="1 3" id="KW-0378">Hydrolase</keyword>
<dbReference type="OrthoDB" id="433474at2759"/>
<dbReference type="InterPro" id="IPR029058">
    <property type="entry name" value="AB_hydrolase_fold"/>
</dbReference>
<dbReference type="EMBL" id="KZ824283">
    <property type="protein sequence ID" value="RAL12373.1"/>
    <property type="molecule type" value="Genomic_DNA"/>
</dbReference>
<dbReference type="VEuPathDB" id="FungiDB:BO97DRAFT_443037"/>
<feature type="domain" description="BD-FAE-like" evidence="2">
    <location>
        <begin position="62"/>
        <end position="179"/>
    </location>
</feature>
<dbReference type="RefSeq" id="XP_025551527.1">
    <property type="nucleotide sequence ID" value="XM_025698326.1"/>
</dbReference>
<dbReference type="SUPFAM" id="SSF53474">
    <property type="entry name" value="alpha/beta-Hydrolases"/>
    <property type="match status" value="1"/>
</dbReference>
<dbReference type="Pfam" id="PF20434">
    <property type="entry name" value="BD-FAE"/>
    <property type="match status" value="1"/>
</dbReference>
<dbReference type="PANTHER" id="PTHR48081:SF33">
    <property type="entry name" value="KYNURENINE FORMAMIDASE"/>
    <property type="match status" value="1"/>
</dbReference>
<dbReference type="Gene3D" id="3.40.50.1820">
    <property type="entry name" value="alpha/beta hydrolase"/>
    <property type="match status" value="1"/>
</dbReference>
<dbReference type="AlphaFoldDB" id="A0A395HYB7"/>
<gene>
    <name evidence="3" type="ORF">BO97DRAFT_443037</name>
</gene>
<organism evidence="3 4">
    <name type="scientific">Aspergillus homomorphus (strain CBS 101889)</name>
    <dbReference type="NCBI Taxonomy" id="1450537"/>
    <lineage>
        <taxon>Eukaryota</taxon>
        <taxon>Fungi</taxon>
        <taxon>Dikarya</taxon>
        <taxon>Ascomycota</taxon>
        <taxon>Pezizomycotina</taxon>
        <taxon>Eurotiomycetes</taxon>
        <taxon>Eurotiomycetidae</taxon>
        <taxon>Eurotiales</taxon>
        <taxon>Aspergillaceae</taxon>
        <taxon>Aspergillus</taxon>
        <taxon>Aspergillus subgen. Circumdati</taxon>
    </lineage>
</organism>
<name>A0A395HYB7_ASPHC</name>
<dbReference type="PANTHER" id="PTHR48081">
    <property type="entry name" value="AB HYDROLASE SUPERFAMILY PROTEIN C4A8.06C"/>
    <property type="match status" value="1"/>
</dbReference>
<reference evidence="3 4" key="1">
    <citation type="submission" date="2018-02" db="EMBL/GenBank/DDBJ databases">
        <title>The genomes of Aspergillus section Nigri reveals drivers in fungal speciation.</title>
        <authorList>
            <consortium name="DOE Joint Genome Institute"/>
            <person name="Vesth T.C."/>
            <person name="Nybo J."/>
            <person name="Theobald S."/>
            <person name="Brandl J."/>
            <person name="Frisvad J.C."/>
            <person name="Nielsen K.F."/>
            <person name="Lyhne E.K."/>
            <person name="Kogle M.E."/>
            <person name="Kuo A."/>
            <person name="Riley R."/>
            <person name="Clum A."/>
            <person name="Nolan M."/>
            <person name="Lipzen A."/>
            <person name="Salamov A."/>
            <person name="Henrissat B."/>
            <person name="Wiebenga A."/>
            <person name="De vries R.P."/>
            <person name="Grigoriev I.V."/>
            <person name="Mortensen U.H."/>
            <person name="Andersen M.R."/>
            <person name="Baker S.E."/>
        </authorList>
    </citation>
    <scope>NUCLEOTIDE SEQUENCE [LARGE SCALE GENOMIC DNA]</scope>
    <source>
        <strain evidence="3 4">CBS 101889</strain>
    </source>
</reference>
<evidence type="ECO:0000313" key="3">
    <source>
        <dbReference type="EMBL" id="RAL12373.1"/>
    </source>
</evidence>
<dbReference type="STRING" id="1450537.A0A395HYB7"/>
<proteinExistence type="predicted"/>
<dbReference type="InterPro" id="IPR050300">
    <property type="entry name" value="GDXG_lipolytic_enzyme"/>
</dbReference>
<dbReference type="GO" id="GO:0016787">
    <property type="term" value="F:hydrolase activity"/>
    <property type="evidence" value="ECO:0007669"/>
    <property type="project" value="UniProtKB-KW"/>
</dbReference>
<dbReference type="InterPro" id="IPR049492">
    <property type="entry name" value="BD-FAE-like_dom"/>
</dbReference>
<keyword evidence="4" id="KW-1185">Reference proteome</keyword>
<evidence type="ECO:0000313" key="4">
    <source>
        <dbReference type="Proteomes" id="UP000248961"/>
    </source>
</evidence>